<accession>A0A653DBR9</accession>
<dbReference type="EMBL" id="CAACVG010011241">
    <property type="protein sequence ID" value="VEN57650.1"/>
    <property type="molecule type" value="Genomic_DNA"/>
</dbReference>
<dbReference type="Proteomes" id="UP000410492">
    <property type="component" value="Unassembled WGS sequence"/>
</dbReference>
<dbReference type="OrthoDB" id="10330799at2759"/>
<proteinExistence type="predicted"/>
<feature type="transmembrane region" description="Helical" evidence="1">
    <location>
        <begin position="14"/>
        <end position="37"/>
    </location>
</feature>
<evidence type="ECO:0000256" key="1">
    <source>
        <dbReference type="SAM" id="Phobius"/>
    </source>
</evidence>
<feature type="non-terminal residue" evidence="2">
    <location>
        <position position="1"/>
    </location>
</feature>
<reference evidence="2 3" key="1">
    <citation type="submission" date="2019-01" db="EMBL/GenBank/DDBJ databases">
        <authorList>
            <person name="Sayadi A."/>
        </authorList>
    </citation>
    <scope>NUCLEOTIDE SEQUENCE [LARGE SCALE GENOMIC DNA]</scope>
</reference>
<feature type="non-terminal residue" evidence="2">
    <location>
        <position position="150"/>
    </location>
</feature>
<keyword evidence="1" id="KW-1133">Transmembrane helix</keyword>
<keyword evidence="1" id="KW-0472">Membrane</keyword>
<sequence>AGLSKNHDLKLSQIILFTLSIINGIIVSFLVGMHLVVSEKYTMAEVTDACSCFLLIFHGICTWGTTMYASKSSILELADVMQNEFWGPDDILDNDALDMYIESKKKLKSQTHFLLIVYLLALTGHCLVPFIGRDHGVALTFQSYKPDWLP</sequence>
<name>A0A653DBR9_CALMS</name>
<keyword evidence="3" id="KW-1185">Reference proteome</keyword>
<gene>
    <name evidence="2" type="ORF">CALMAC_LOCUS16231</name>
</gene>
<evidence type="ECO:0000313" key="2">
    <source>
        <dbReference type="EMBL" id="VEN57650.1"/>
    </source>
</evidence>
<protein>
    <submittedName>
        <fullName evidence="2">Uncharacterized protein</fullName>
    </submittedName>
</protein>
<evidence type="ECO:0000313" key="3">
    <source>
        <dbReference type="Proteomes" id="UP000410492"/>
    </source>
</evidence>
<keyword evidence="1" id="KW-0812">Transmembrane</keyword>
<feature type="transmembrane region" description="Helical" evidence="1">
    <location>
        <begin position="113"/>
        <end position="132"/>
    </location>
</feature>
<dbReference type="AlphaFoldDB" id="A0A653DBR9"/>
<organism evidence="2 3">
    <name type="scientific">Callosobruchus maculatus</name>
    <name type="common">Southern cowpea weevil</name>
    <name type="synonym">Pulse bruchid</name>
    <dbReference type="NCBI Taxonomy" id="64391"/>
    <lineage>
        <taxon>Eukaryota</taxon>
        <taxon>Metazoa</taxon>
        <taxon>Ecdysozoa</taxon>
        <taxon>Arthropoda</taxon>
        <taxon>Hexapoda</taxon>
        <taxon>Insecta</taxon>
        <taxon>Pterygota</taxon>
        <taxon>Neoptera</taxon>
        <taxon>Endopterygota</taxon>
        <taxon>Coleoptera</taxon>
        <taxon>Polyphaga</taxon>
        <taxon>Cucujiformia</taxon>
        <taxon>Chrysomeloidea</taxon>
        <taxon>Chrysomelidae</taxon>
        <taxon>Bruchinae</taxon>
        <taxon>Bruchini</taxon>
        <taxon>Callosobruchus</taxon>
    </lineage>
</organism>